<reference evidence="2 3" key="1">
    <citation type="submission" date="2016-08" db="EMBL/GenBank/DDBJ databases">
        <title>Whole genome sequence of Pseudomonas graminis strain UASWS1507, a potential biological control agent for agriculture.</title>
        <authorList>
            <person name="Crovadore J."/>
            <person name="Calmin G."/>
            <person name="Chablais R."/>
            <person name="Cochard B."/>
            <person name="Lefort F."/>
        </authorList>
    </citation>
    <scope>NUCLEOTIDE SEQUENCE [LARGE SCALE GENOMIC DNA]</scope>
    <source>
        <strain evidence="2 3">UASWS1507</strain>
    </source>
</reference>
<dbReference type="NCBIfam" id="TIGR03082">
    <property type="entry name" value="Gneg_AbrB_dup"/>
    <property type="match status" value="2"/>
</dbReference>
<dbReference type="EMBL" id="MDEN01000063">
    <property type="protein sequence ID" value="OCX19695.1"/>
    <property type="molecule type" value="Genomic_DNA"/>
</dbReference>
<feature type="transmembrane region" description="Helical" evidence="1">
    <location>
        <begin position="332"/>
        <end position="354"/>
    </location>
</feature>
<name>A0A1C2DYD6_9PSED</name>
<dbReference type="RefSeq" id="WP_065989576.1">
    <property type="nucleotide sequence ID" value="NZ_MDEN01000063.1"/>
</dbReference>
<keyword evidence="1" id="KW-0472">Membrane</keyword>
<feature type="transmembrane region" description="Helical" evidence="1">
    <location>
        <begin position="162"/>
        <end position="180"/>
    </location>
</feature>
<feature type="transmembrane region" description="Helical" evidence="1">
    <location>
        <begin position="101"/>
        <end position="121"/>
    </location>
</feature>
<dbReference type="Proteomes" id="UP000095143">
    <property type="component" value="Unassembled WGS sequence"/>
</dbReference>
<dbReference type="PANTHER" id="PTHR38457">
    <property type="entry name" value="REGULATOR ABRB-RELATED"/>
    <property type="match status" value="1"/>
</dbReference>
<dbReference type="GO" id="GO:0016020">
    <property type="term" value="C:membrane"/>
    <property type="evidence" value="ECO:0007669"/>
    <property type="project" value="InterPro"/>
</dbReference>
<gene>
    <name evidence="2" type="ORF">BBI10_15010</name>
</gene>
<evidence type="ECO:0000313" key="3">
    <source>
        <dbReference type="Proteomes" id="UP000095143"/>
    </source>
</evidence>
<feature type="transmembrane region" description="Helical" evidence="1">
    <location>
        <begin position="77"/>
        <end position="95"/>
    </location>
</feature>
<dbReference type="InterPro" id="IPR007820">
    <property type="entry name" value="AbrB_fam"/>
</dbReference>
<organism evidence="2 3">
    <name type="scientific">Pseudomonas graminis</name>
    <dbReference type="NCBI Taxonomy" id="158627"/>
    <lineage>
        <taxon>Bacteria</taxon>
        <taxon>Pseudomonadati</taxon>
        <taxon>Pseudomonadota</taxon>
        <taxon>Gammaproteobacteria</taxon>
        <taxon>Pseudomonadales</taxon>
        <taxon>Pseudomonadaceae</taxon>
        <taxon>Pseudomonas</taxon>
    </lineage>
</organism>
<feature type="transmembrane region" description="Helical" evidence="1">
    <location>
        <begin position="229"/>
        <end position="257"/>
    </location>
</feature>
<feature type="transmembrane region" description="Helical" evidence="1">
    <location>
        <begin position="306"/>
        <end position="326"/>
    </location>
</feature>
<dbReference type="InterPro" id="IPR017516">
    <property type="entry name" value="AbrB_dup"/>
</dbReference>
<dbReference type="AlphaFoldDB" id="A0A1C2DYD6"/>
<accession>A0A1C2DYD6</accession>
<sequence length="365" mass="38225">MLWRSALPRPASFALAHQHPLTQWLLLILMAGSAGQLFKYFHVPAALFLGPMLVAIGFGVAGASVRLNKHVFRLGQGTVGVLVAHSMTVGVLLAAMQSWHVMVFATLLTVALSAVVGIAMARWGGIQSSTAAWGTSPGAASAMVAMSEDYGADSRVVATMQYVRVVCVVMVGALVSRLIGADAGGSDTHSTDALLHGMNLLNLGLSLLVIGVGVMLGSRLPAGALLVPLLLGGALQLSGVLQITLPTWVLAIAYGAIGSYIGLRFDRVTISYVWRRLPAMIAGALVLILLCALSAWGIAEIMGKDFLSVYLATSPGGLDAMAIIAIDTHSDVGFVLAMQTLRLFAVIVTGAYIARQVIRVSHRFA</sequence>
<dbReference type="OrthoDB" id="9809910at2"/>
<proteinExistence type="predicted"/>
<dbReference type="Pfam" id="PF05145">
    <property type="entry name" value="AbrB"/>
    <property type="match status" value="1"/>
</dbReference>
<evidence type="ECO:0008006" key="4">
    <source>
        <dbReference type="Google" id="ProtNLM"/>
    </source>
</evidence>
<evidence type="ECO:0000313" key="2">
    <source>
        <dbReference type="EMBL" id="OCX19695.1"/>
    </source>
</evidence>
<feature type="transmembrane region" description="Helical" evidence="1">
    <location>
        <begin position="44"/>
        <end position="65"/>
    </location>
</feature>
<protein>
    <recommendedName>
        <fullName evidence="4">AbrB family transcriptional regulator</fullName>
    </recommendedName>
</protein>
<feature type="transmembrane region" description="Helical" evidence="1">
    <location>
        <begin position="277"/>
        <end position="299"/>
    </location>
</feature>
<comment type="caution">
    <text evidence="2">The sequence shown here is derived from an EMBL/GenBank/DDBJ whole genome shotgun (WGS) entry which is preliminary data.</text>
</comment>
<feature type="transmembrane region" description="Helical" evidence="1">
    <location>
        <begin position="21"/>
        <end position="38"/>
    </location>
</feature>
<evidence type="ECO:0000256" key="1">
    <source>
        <dbReference type="SAM" id="Phobius"/>
    </source>
</evidence>
<keyword evidence="1" id="KW-1133">Transmembrane helix</keyword>
<dbReference type="PIRSF" id="PIRSF038991">
    <property type="entry name" value="Protein_AbrB"/>
    <property type="match status" value="1"/>
</dbReference>
<dbReference type="PANTHER" id="PTHR38457:SF1">
    <property type="entry name" value="REGULATOR ABRB-RELATED"/>
    <property type="match status" value="1"/>
</dbReference>
<feature type="transmembrane region" description="Helical" evidence="1">
    <location>
        <begin position="200"/>
        <end position="217"/>
    </location>
</feature>
<dbReference type="GO" id="GO:0010468">
    <property type="term" value="P:regulation of gene expression"/>
    <property type="evidence" value="ECO:0007669"/>
    <property type="project" value="InterPro"/>
</dbReference>
<keyword evidence="1" id="KW-0812">Transmembrane</keyword>